<reference evidence="2 3" key="1">
    <citation type="submission" date="2019-09" db="EMBL/GenBank/DDBJ databases">
        <title>Chitinophaga ginsengihumi sp. nov., isolated from soil of ginseng rhizosphere.</title>
        <authorList>
            <person name="Lee J."/>
        </authorList>
    </citation>
    <scope>NUCLEOTIDE SEQUENCE [LARGE SCALE GENOMIC DNA]</scope>
    <source>
        <strain evidence="2 3">BN140078</strain>
    </source>
</reference>
<evidence type="ECO:0000313" key="3">
    <source>
        <dbReference type="Proteomes" id="UP000324611"/>
    </source>
</evidence>
<dbReference type="AlphaFoldDB" id="A0A5B2VMF0"/>
<dbReference type="PANTHER" id="PTHR14859:SF15">
    <property type="entry name" value="ENDONUCLEASE_EXONUCLEASE_PHOSPHATASE DOMAIN-CONTAINING PROTEIN"/>
    <property type="match status" value="1"/>
</dbReference>
<dbReference type="Proteomes" id="UP000324611">
    <property type="component" value="Unassembled WGS sequence"/>
</dbReference>
<dbReference type="GO" id="GO:0006506">
    <property type="term" value="P:GPI anchor biosynthetic process"/>
    <property type="evidence" value="ECO:0007669"/>
    <property type="project" value="TreeGrafter"/>
</dbReference>
<comment type="caution">
    <text evidence="2">The sequence shown here is derived from an EMBL/GenBank/DDBJ whole genome shotgun (WGS) entry which is preliminary data.</text>
</comment>
<dbReference type="EMBL" id="VUOC01000004">
    <property type="protein sequence ID" value="KAA2240155.1"/>
    <property type="molecule type" value="Genomic_DNA"/>
</dbReference>
<keyword evidence="3" id="KW-1185">Reference proteome</keyword>
<dbReference type="GO" id="GO:0003824">
    <property type="term" value="F:catalytic activity"/>
    <property type="evidence" value="ECO:0007669"/>
    <property type="project" value="InterPro"/>
</dbReference>
<dbReference type="GO" id="GO:0016020">
    <property type="term" value="C:membrane"/>
    <property type="evidence" value="ECO:0007669"/>
    <property type="project" value="GOC"/>
</dbReference>
<protein>
    <recommendedName>
        <fullName evidence="1">Endonuclease/exonuclease/phosphatase domain-containing protein</fullName>
    </recommendedName>
</protein>
<dbReference type="SUPFAM" id="SSF56219">
    <property type="entry name" value="DNase I-like"/>
    <property type="match status" value="1"/>
</dbReference>
<gene>
    <name evidence="2" type="ORF">F0L74_28725</name>
</gene>
<evidence type="ECO:0000259" key="1">
    <source>
        <dbReference type="Pfam" id="PF03372"/>
    </source>
</evidence>
<dbReference type="Gene3D" id="3.60.10.10">
    <property type="entry name" value="Endonuclease/exonuclease/phosphatase"/>
    <property type="match status" value="1"/>
</dbReference>
<proteinExistence type="predicted"/>
<name>A0A5B2VMF0_9BACT</name>
<accession>A0A5B2VMF0</accession>
<dbReference type="Pfam" id="PF03372">
    <property type="entry name" value="Exo_endo_phos"/>
    <property type="match status" value="1"/>
</dbReference>
<reference evidence="2 3" key="2">
    <citation type="submission" date="2019-09" db="EMBL/GenBank/DDBJ databases">
        <authorList>
            <person name="Jin C."/>
        </authorList>
    </citation>
    <scope>NUCLEOTIDE SEQUENCE [LARGE SCALE GENOMIC DNA]</scope>
    <source>
        <strain evidence="2 3">BN140078</strain>
    </source>
</reference>
<feature type="domain" description="Endonuclease/exonuclease/phosphatase" evidence="1">
    <location>
        <begin position="42"/>
        <end position="260"/>
    </location>
</feature>
<sequence length="272" mass="29471">MKYGVFHISVFILHTMKHFLISLALACSSWPLLLPAQNLKVLTYNIHHGQNMQGTLDLQGIANVILATNADLVALQEMDSATARSQGADQLKELASLTGMYTYFAKSMDYDGGAYGTGILSRLPIVHGERIALPGSNGQEPRVAGIATIRLPGDSLLQFVSTHLDAGNEPAERINQANALVQHFSAAKTLVILAGDLNAAPVAKETSLLKQLFADATQSAGPTYPADTPTVKLDYILLYPKHRWNVIAPRVIQETVASDHRPVVCEIEVLNH</sequence>
<evidence type="ECO:0000313" key="2">
    <source>
        <dbReference type="EMBL" id="KAA2240155.1"/>
    </source>
</evidence>
<dbReference type="InterPro" id="IPR036691">
    <property type="entry name" value="Endo/exonu/phosph_ase_sf"/>
</dbReference>
<dbReference type="InterPro" id="IPR051916">
    <property type="entry name" value="GPI-anchor_lipid_remodeler"/>
</dbReference>
<dbReference type="InterPro" id="IPR005135">
    <property type="entry name" value="Endo/exonuclease/phosphatase"/>
</dbReference>
<organism evidence="2 3">
    <name type="scientific">Chitinophaga agrisoli</name>
    <dbReference type="NCBI Taxonomy" id="2607653"/>
    <lineage>
        <taxon>Bacteria</taxon>
        <taxon>Pseudomonadati</taxon>
        <taxon>Bacteroidota</taxon>
        <taxon>Chitinophagia</taxon>
        <taxon>Chitinophagales</taxon>
        <taxon>Chitinophagaceae</taxon>
        <taxon>Chitinophaga</taxon>
    </lineage>
</organism>
<dbReference type="PANTHER" id="PTHR14859">
    <property type="entry name" value="CALCOFLUOR WHITE HYPERSENSITIVE PROTEIN PRECURSOR"/>
    <property type="match status" value="1"/>
</dbReference>